<organism evidence="6 7">
    <name type="scientific">Pelagibaculum spongiae</name>
    <dbReference type="NCBI Taxonomy" id="2080658"/>
    <lineage>
        <taxon>Bacteria</taxon>
        <taxon>Pseudomonadati</taxon>
        <taxon>Pseudomonadota</taxon>
        <taxon>Gammaproteobacteria</taxon>
        <taxon>Oceanospirillales</taxon>
        <taxon>Pelagibaculum</taxon>
    </lineage>
</organism>
<evidence type="ECO:0000259" key="5">
    <source>
        <dbReference type="Pfam" id="PF00890"/>
    </source>
</evidence>
<dbReference type="PRINTS" id="PR00411">
    <property type="entry name" value="PNDRDTASEI"/>
</dbReference>
<dbReference type="InterPro" id="IPR003953">
    <property type="entry name" value="FAD-dep_OxRdtase_2_FAD-bd"/>
</dbReference>
<evidence type="ECO:0000313" key="7">
    <source>
        <dbReference type="Proteomes" id="UP000244906"/>
    </source>
</evidence>
<name>A0A2V1GUG1_9GAMM</name>
<dbReference type="PROSITE" id="PS51257">
    <property type="entry name" value="PROKAR_LIPOPROTEIN"/>
    <property type="match status" value="1"/>
</dbReference>
<comment type="cofactor">
    <cofactor evidence="4">
        <name>FMN</name>
        <dbReference type="ChEBI" id="CHEBI:58210"/>
    </cofactor>
</comment>
<dbReference type="PIRSF" id="PIRSF000141">
    <property type="entry name" value="Anaerobic_G3P_dh"/>
    <property type="match status" value="1"/>
</dbReference>
<feature type="domain" description="FAD-dependent oxidoreductase 2 FAD-binding" evidence="5">
    <location>
        <begin position="4"/>
        <end position="406"/>
    </location>
</feature>
<evidence type="ECO:0000256" key="1">
    <source>
        <dbReference type="ARBA" id="ARBA00022630"/>
    </source>
</evidence>
<comment type="catalytic activity">
    <reaction evidence="4">
        <text>a quinone + sn-glycerol 3-phosphate = dihydroxyacetone phosphate + a quinol</text>
        <dbReference type="Rhea" id="RHEA:18977"/>
        <dbReference type="ChEBI" id="CHEBI:24646"/>
        <dbReference type="ChEBI" id="CHEBI:57597"/>
        <dbReference type="ChEBI" id="CHEBI:57642"/>
        <dbReference type="ChEBI" id="CHEBI:132124"/>
        <dbReference type="EC" id="1.1.5.3"/>
    </reaction>
</comment>
<evidence type="ECO:0000256" key="3">
    <source>
        <dbReference type="ARBA" id="ARBA00023002"/>
    </source>
</evidence>
<dbReference type="Proteomes" id="UP000244906">
    <property type="component" value="Unassembled WGS sequence"/>
</dbReference>
<dbReference type="NCBIfam" id="NF003720">
    <property type="entry name" value="PRK05329.1-3"/>
    <property type="match status" value="1"/>
</dbReference>
<dbReference type="GO" id="GO:0004368">
    <property type="term" value="F:glycerol-3-phosphate dehydrogenase (quinone) activity"/>
    <property type="evidence" value="ECO:0007669"/>
    <property type="project" value="UniProtKB-UniRule"/>
</dbReference>
<keyword evidence="2 4" id="KW-0288">FMN</keyword>
<dbReference type="Gene3D" id="3.50.50.60">
    <property type="entry name" value="FAD/NAD(P)-binding domain"/>
    <property type="match status" value="2"/>
</dbReference>
<dbReference type="NCBIfam" id="NF003719">
    <property type="entry name" value="PRK05329.1-2"/>
    <property type="match status" value="1"/>
</dbReference>
<comment type="similarity">
    <text evidence="4">Belongs to the anaerobic G-3-P dehydrogenase subunit B family.</text>
</comment>
<evidence type="ECO:0000256" key="2">
    <source>
        <dbReference type="ARBA" id="ARBA00022643"/>
    </source>
</evidence>
<dbReference type="GO" id="GO:0009331">
    <property type="term" value="C:glycerol-3-phosphate dehydrogenase (FAD) complex"/>
    <property type="evidence" value="ECO:0007669"/>
    <property type="project" value="InterPro"/>
</dbReference>
<dbReference type="Pfam" id="PF00890">
    <property type="entry name" value="FAD_binding_2"/>
    <property type="match status" value="1"/>
</dbReference>
<dbReference type="UniPathway" id="UPA00618">
    <property type="reaction ID" value="UER00673"/>
</dbReference>
<dbReference type="HAMAP" id="MF_00753">
    <property type="entry name" value="Glycerol3P_GlpB"/>
    <property type="match status" value="1"/>
</dbReference>
<dbReference type="AlphaFoldDB" id="A0A2V1GUG1"/>
<proteinExistence type="inferred from homology"/>
<comment type="function">
    <text evidence="4">Conversion of glycerol 3-phosphate to dihydroxyacetone. Uses fumarate or nitrate as electron acceptor.</text>
</comment>
<sequence>MKYDALIIGGGTAGLSCAIRCLEAGMKTALISEGQNALHFASGSLDLLGALDGEPVHRPFQVIEKMAETRPNHPYACVGVNRVRDAMNWMAGLLGAEGIEMDGEGESNHLRLGTLGVMRPTWLSQKTVKRLQPHTNLKSVALITIDGFRDFQPALAVAALRKQFGDKLKITTGSIDLDAFKTVKRNPCEFRSSDIAYILQQGDYLAEIAKKLRNQAQGADLVAIPSVLGVKEGIAMQQSLELQSGLKLTEVPTMPPSLPGIRLADALKARFQALGGVLLQGDRVISGEFEQGQLKSVMTRQQGDQRFRADHFVLASGSYFSKGLVGDRQQIREAIFGLDVIAPVARNEWHSEKFFDPMSHPFMDAGVETNQFLNPSLQGEVIDNLYCVGSVLSGYDPVKEGSGSGVAASTGFYAAEQILENWRKKEAV</sequence>
<keyword evidence="1 4" id="KW-0285">Flavoprotein</keyword>
<evidence type="ECO:0000256" key="4">
    <source>
        <dbReference type="HAMAP-Rule" id="MF_00753"/>
    </source>
</evidence>
<dbReference type="InterPro" id="IPR036188">
    <property type="entry name" value="FAD/NAD-bd_sf"/>
</dbReference>
<reference evidence="6 7" key="1">
    <citation type="submission" date="2018-04" db="EMBL/GenBank/DDBJ databases">
        <title>Thalassorhabdus spongiae gen. nov., sp. nov., isolated from a marine sponge in South-West Iceland.</title>
        <authorList>
            <person name="Knobloch S."/>
            <person name="Daussin A."/>
            <person name="Johannsson R."/>
            <person name="Marteinsson V.T."/>
        </authorList>
    </citation>
    <scope>NUCLEOTIDE SEQUENCE [LARGE SCALE GENOMIC DNA]</scope>
    <source>
        <strain evidence="6 7">Hp12</strain>
    </source>
</reference>
<comment type="caution">
    <text evidence="6">The sequence shown here is derived from an EMBL/GenBank/DDBJ whole genome shotgun (WGS) entry which is preliminary data.</text>
</comment>
<gene>
    <name evidence="4" type="primary">glpB</name>
    <name evidence="6" type="ORF">DC094_10115</name>
</gene>
<dbReference type="InterPro" id="IPR009158">
    <property type="entry name" value="G3P_DH_GlpB_su"/>
</dbReference>
<dbReference type="OrthoDB" id="6395323at2"/>
<accession>A0A2V1GUG1</accession>
<keyword evidence="7" id="KW-1185">Reference proteome</keyword>
<dbReference type="EC" id="1.1.5.3" evidence="4"/>
<comment type="subunit">
    <text evidence="4">Composed of a catalytic GlpA/B dimer and of membrane bound GlpC.</text>
</comment>
<dbReference type="GO" id="GO:0019563">
    <property type="term" value="P:glycerol catabolic process"/>
    <property type="evidence" value="ECO:0007669"/>
    <property type="project" value="UniProtKB-UniRule"/>
</dbReference>
<dbReference type="NCBIfam" id="TIGR03378">
    <property type="entry name" value="glycerol3P_GlpB"/>
    <property type="match status" value="1"/>
</dbReference>
<protein>
    <recommendedName>
        <fullName evidence="4">Anaerobic glycerol-3-phosphate dehydrogenase subunit B</fullName>
        <shortName evidence="4">Anaerobic G-3-P dehydrogenase subunit B</shortName>
        <shortName evidence="4">Anaerobic G3Pdhase B</shortName>
        <ecNumber evidence="4">1.1.5.3</ecNumber>
    </recommendedName>
</protein>
<dbReference type="EMBL" id="QDDL01000003">
    <property type="protein sequence ID" value="PVZ69649.1"/>
    <property type="molecule type" value="Genomic_DNA"/>
</dbReference>
<dbReference type="RefSeq" id="WP_116686983.1">
    <property type="nucleotide sequence ID" value="NZ_CAWNYD010000003.1"/>
</dbReference>
<dbReference type="SUPFAM" id="SSF51905">
    <property type="entry name" value="FAD/NAD(P)-binding domain"/>
    <property type="match status" value="1"/>
</dbReference>
<comment type="pathway">
    <text evidence="4">Polyol metabolism; glycerol degradation via glycerol kinase pathway; glycerone phosphate from sn-glycerol 3-phosphate (anaerobic route): step 1/1.</text>
</comment>
<keyword evidence="3 4" id="KW-0560">Oxidoreductase</keyword>
<evidence type="ECO:0000313" key="6">
    <source>
        <dbReference type="EMBL" id="PVZ69649.1"/>
    </source>
</evidence>